<dbReference type="AlphaFoldDB" id="A0A6A4BSY7"/>
<dbReference type="Proteomes" id="UP000434957">
    <property type="component" value="Unassembled WGS sequence"/>
</dbReference>
<keyword evidence="6" id="KW-1185">Reference proteome</keyword>
<evidence type="ECO:0000313" key="2">
    <source>
        <dbReference type="EMBL" id="KAE8969282.1"/>
    </source>
</evidence>
<dbReference type="EMBL" id="QXFT01004402">
    <property type="protein sequence ID" value="KAE9278207.1"/>
    <property type="molecule type" value="Genomic_DNA"/>
</dbReference>
<keyword evidence="1" id="KW-0732">Signal</keyword>
<evidence type="ECO:0000256" key="1">
    <source>
        <dbReference type="SAM" id="SignalP"/>
    </source>
</evidence>
<feature type="chain" id="PRO_5036167144" evidence="1">
    <location>
        <begin position="21"/>
        <end position="67"/>
    </location>
</feature>
<evidence type="ECO:0000313" key="4">
    <source>
        <dbReference type="EMBL" id="KAE9278207.1"/>
    </source>
</evidence>
<evidence type="ECO:0000313" key="6">
    <source>
        <dbReference type="Proteomes" id="UP000434957"/>
    </source>
</evidence>
<dbReference type="Proteomes" id="UP000429607">
    <property type="component" value="Unassembled WGS sequence"/>
</dbReference>
<gene>
    <name evidence="3" type="ORF">PR001_g27413</name>
    <name evidence="2" type="ORF">PR002_g27483</name>
    <name evidence="4" type="ORF">PR003_g28588</name>
</gene>
<dbReference type="Proteomes" id="UP000435112">
    <property type="component" value="Unassembled WGS sequence"/>
</dbReference>
<comment type="caution">
    <text evidence="4">The sequence shown here is derived from an EMBL/GenBank/DDBJ whole genome shotgun (WGS) entry which is preliminary data.</text>
</comment>
<reference evidence="4 6" key="1">
    <citation type="submission" date="2018-08" db="EMBL/GenBank/DDBJ databases">
        <title>Genomic investigation of the strawberry pathogen Phytophthora fragariae indicates pathogenicity is determined by transcriptional variation in three key races.</title>
        <authorList>
            <person name="Adams T.M."/>
            <person name="Armitage A.D."/>
            <person name="Sobczyk M.K."/>
            <person name="Bates H.J."/>
            <person name="Dunwell J.M."/>
            <person name="Nellist C.F."/>
            <person name="Harrison R.J."/>
        </authorList>
    </citation>
    <scope>NUCLEOTIDE SEQUENCE [LARGE SCALE GENOMIC DNA]</scope>
    <source>
        <strain evidence="3 5">SCRP249</strain>
        <strain evidence="2 7">SCRP324</strain>
        <strain evidence="4 6">SCRP333</strain>
    </source>
</reference>
<proteinExistence type="predicted"/>
<dbReference type="EMBL" id="QXFV01004420">
    <property type="protein sequence ID" value="KAE8969730.1"/>
    <property type="molecule type" value="Genomic_DNA"/>
</dbReference>
<accession>A0A6A4BSY7</accession>
<evidence type="ECO:0000313" key="5">
    <source>
        <dbReference type="Proteomes" id="UP000429607"/>
    </source>
</evidence>
<evidence type="ECO:0000313" key="7">
    <source>
        <dbReference type="Proteomes" id="UP000435112"/>
    </source>
</evidence>
<protein>
    <submittedName>
        <fullName evidence="4">Uncharacterized protein</fullName>
    </submittedName>
</protein>
<dbReference type="EMBL" id="QXFU01004344">
    <property type="protein sequence ID" value="KAE8969282.1"/>
    <property type="molecule type" value="Genomic_DNA"/>
</dbReference>
<name>A0A6A4BSY7_9STRA</name>
<evidence type="ECO:0000313" key="3">
    <source>
        <dbReference type="EMBL" id="KAE8969730.1"/>
    </source>
</evidence>
<feature type="signal peptide" evidence="1">
    <location>
        <begin position="1"/>
        <end position="20"/>
    </location>
</feature>
<sequence>MASLVLILQVLTMKYTGVLDVLRSTYKRNYTPCMNLSAPRASRVCSSSLDDESTRSILMVGSSRALI</sequence>
<organism evidence="4 6">
    <name type="scientific">Phytophthora rubi</name>
    <dbReference type="NCBI Taxonomy" id="129364"/>
    <lineage>
        <taxon>Eukaryota</taxon>
        <taxon>Sar</taxon>
        <taxon>Stramenopiles</taxon>
        <taxon>Oomycota</taxon>
        <taxon>Peronosporomycetes</taxon>
        <taxon>Peronosporales</taxon>
        <taxon>Peronosporaceae</taxon>
        <taxon>Phytophthora</taxon>
    </lineage>
</organism>